<keyword evidence="2" id="KW-0472">Membrane</keyword>
<comment type="caution">
    <text evidence="3">The sequence shown here is derived from an EMBL/GenBank/DDBJ whole genome shotgun (WGS) entry which is preliminary data.</text>
</comment>
<keyword evidence="2" id="KW-1133">Transmembrane helix</keyword>
<proteinExistence type="predicted"/>
<reference evidence="3 4" key="1">
    <citation type="submission" date="2020-10" db="EMBL/GenBank/DDBJ databases">
        <title>The Coptis chinensis genome and diversification of protoberbering-type alkaloids.</title>
        <authorList>
            <person name="Wang B."/>
            <person name="Shu S."/>
            <person name="Song C."/>
            <person name="Liu Y."/>
        </authorList>
    </citation>
    <scope>NUCLEOTIDE SEQUENCE [LARGE SCALE GENOMIC DNA]</scope>
    <source>
        <strain evidence="3">HL-2020</strain>
        <tissue evidence="3">Leaf</tissue>
    </source>
</reference>
<feature type="region of interest" description="Disordered" evidence="1">
    <location>
        <begin position="114"/>
        <end position="159"/>
    </location>
</feature>
<evidence type="ECO:0000256" key="1">
    <source>
        <dbReference type="SAM" id="MobiDB-lite"/>
    </source>
</evidence>
<evidence type="ECO:0000256" key="2">
    <source>
        <dbReference type="SAM" id="Phobius"/>
    </source>
</evidence>
<evidence type="ECO:0008006" key="5">
    <source>
        <dbReference type="Google" id="ProtNLM"/>
    </source>
</evidence>
<protein>
    <recommendedName>
        <fullName evidence="5">High chlorophyll fluorescence 153</fullName>
    </recommendedName>
</protein>
<dbReference type="PANTHER" id="PTHR37753:SF1">
    <property type="entry name" value="OS01G0940600 PROTEIN"/>
    <property type="match status" value="1"/>
</dbReference>
<organism evidence="3 4">
    <name type="scientific">Coptis chinensis</name>
    <dbReference type="NCBI Taxonomy" id="261450"/>
    <lineage>
        <taxon>Eukaryota</taxon>
        <taxon>Viridiplantae</taxon>
        <taxon>Streptophyta</taxon>
        <taxon>Embryophyta</taxon>
        <taxon>Tracheophyta</taxon>
        <taxon>Spermatophyta</taxon>
        <taxon>Magnoliopsida</taxon>
        <taxon>Ranunculales</taxon>
        <taxon>Ranunculaceae</taxon>
        <taxon>Coptidoideae</taxon>
        <taxon>Coptis</taxon>
    </lineage>
</organism>
<accession>A0A835HAR2</accession>
<keyword evidence="4" id="KW-1185">Reference proteome</keyword>
<dbReference type="OrthoDB" id="786736at2759"/>
<keyword evidence="2" id="KW-0812">Transmembrane</keyword>
<gene>
    <name evidence="3" type="ORF">IFM89_013933</name>
</gene>
<dbReference type="Proteomes" id="UP000631114">
    <property type="component" value="Unassembled WGS sequence"/>
</dbReference>
<dbReference type="PANTHER" id="PTHR37753">
    <property type="entry name" value="OS01G0940600 PROTEIN"/>
    <property type="match status" value="1"/>
</dbReference>
<sequence length="159" mass="17959">MANFLTTINCQQIPSLIFSPNTKTRFQTRTRAITSFPQSSSSFLSNRYSWNDKEKKNRGFVVVTRAGPPSNTSLIFAFVFPLTLLLATIFTSIRIADKLDEDYLEELAINQAIMEGEEEEDGDSSTTLTDEKPAVPTWAQGKPKNVPRIRNRPKREAEV</sequence>
<name>A0A835HAR2_9MAGN</name>
<feature type="transmembrane region" description="Helical" evidence="2">
    <location>
        <begin position="74"/>
        <end position="93"/>
    </location>
</feature>
<evidence type="ECO:0000313" key="4">
    <source>
        <dbReference type="Proteomes" id="UP000631114"/>
    </source>
</evidence>
<dbReference type="EMBL" id="JADFTS010000007">
    <property type="protein sequence ID" value="KAF9596885.1"/>
    <property type="molecule type" value="Genomic_DNA"/>
</dbReference>
<evidence type="ECO:0000313" key="3">
    <source>
        <dbReference type="EMBL" id="KAF9596885.1"/>
    </source>
</evidence>
<dbReference type="AlphaFoldDB" id="A0A835HAR2"/>